<dbReference type="InterPro" id="IPR000504">
    <property type="entry name" value="RRM_dom"/>
</dbReference>
<evidence type="ECO:0000313" key="5">
    <source>
        <dbReference type="Proteomes" id="UP001085076"/>
    </source>
</evidence>
<dbReference type="AlphaFoldDB" id="A0A9D5CQI1"/>
<dbReference type="InterPro" id="IPR052462">
    <property type="entry name" value="SLIRP/GR-RBP-like"/>
</dbReference>
<dbReference type="EMBL" id="JAGGNH010000003">
    <property type="protein sequence ID" value="KAJ0977563.1"/>
    <property type="molecule type" value="Genomic_DNA"/>
</dbReference>
<protein>
    <recommendedName>
        <fullName evidence="3">RRM domain-containing protein</fullName>
    </recommendedName>
</protein>
<comment type="caution">
    <text evidence="4">The sequence shown here is derived from an EMBL/GenBank/DDBJ whole genome shotgun (WGS) entry which is preliminary data.</text>
</comment>
<reference evidence="4" key="1">
    <citation type="submission" date="2021-03" db="EMBL/GenBank/DDBJ databases">
        <authorList>
            <person name="Li Z."/>
            <person name="Yang C."/>
        </authorList>
    </citation>
    <scope>NUCLEOTIDE SEQUENCE</scope>
    <source>
        <strain evidence="4">Dzin_1.0</strain>
        <tissue evidence="4">Leaf</tissue>
    </source>
</reference>
<dbReference type="SUPFAM" id="SSF54928">
    <property type="entry name" value="RNA-binding domain, RBD"/>
    <property type="match status" value="1"/>
</dbReference>
<proteinExistence type="predicted"/>
<dbReference type="Pfam" id="PF00076">
    <property type="entry name" value="RRM_1"/>
    <property type="match status" value="1"/>
</dbReference>
<name>A0A9D5CQI1_9LILI</name>
<dbReference type="Gene3D" id="3.30.70.330">
    <property type="match status" value="1"/>
</dbReference>
<gene>
    <name evidence="4" type="ORF">J5N97_013037</name>
</gene>
<dbReference type="InterPro" id="IPR035979">
    <property type="entry name" value="RBD_domain_sf"/>
</dbReference>
<evidence type="ECO:0000259" key="3">
    <source>
        <dbReference type="PROSITE" id="PS50102"/>
    </source>
</evidence>
<reference evidence="4" key="2">
    <citation type="journal article" date="2022" name="Hortic Res">
        <title>The genome of Dioscorea zingiberensis sheds light on the biosynthesis, origin and evolution of the medicinally important diosgenin saponins.</title>
        <authorList>
            <person name="Li Y."/>
            <person name="Tan C."/>
            <person name="Li Z."/>
            <person name="Guo J."/>
            <person name="Li S."/>
            <person name="Chen X."/>
            <person name="Wang C."/>
            <person name="Dai X."/>
            <person name="Yang H."/>
            <person name="Song W."/>
            <person name="Hou L."/>
            <person name="Xu J."/>
            <person name="Tong Z."/>
            <person name="Xu A."/>
            <person name="Yuan X."/>
            <person name="Wang W."/>
            <person name="Yang Q."/>
            <person name="Chen L."/>
            <person name="Sun Z."/>
            <person name="Wang K."/>
            <person name="Pan B."/>
            <person name="Chen J."/>
            <person name="Bao Y."/>
            <person name="Liu F."/>
            <person name="Qi X."/>
            <person name="Gang D.R."/>
            <person name="Wen J."/>
            <person name="Li J."/>
        </authorList>
    </citation>
    <scope>NUCLEOTIDE SEQUENCE</scope>
    <source>
        <strain evidence="4">Dzin_1.0</strain>
    </source>
</reference>
<dbReference type="GO" id="GO:0003723">
    <property type="term" value="F:RNA binding"/>
    <property type="evidence" value="ECO:0007669"/>
    <property type="project" value="UniProtKB-UniRule"/>
</dbReference>
<dbReference type="SMART" id="SM00360">
    <property type="entry name" value="RRM"/>
    <property type="match status" value="1"/>
</dbReference>
<keyword evidence="1 2" id="KW-0694">RNA-binding</keyword>
<dbReference type="InterPro" id="IPR012677">
    <property type="entry name" value="Nucleotide-bd_a/b_plait_sf"/>
</dbReference>
<sequence>MNLLSIAVTPALVFSPSKPSAFPPWIPPRAPSIQGLIASKHHHHPVLLAIRCSTSSESSPTPEAHPSRIFIKGLSNSTYEGSLAKAFSHFGEIKRVKIILGKGSKQSLGFAYIWFTCEEDARSAISEMDGKFFDGRFISVMMANPESPTKQAN</sequence>
<dbReference type="Proteomes" id="UP001085076">
    <property type="component" value="Miscellaneous, Linkage group lg03"/>
</dbReference>
<dbReference type="PROSITE" id="PS50102">
    <property type="entry name" value="RRM"/>
    <property type="match status" value="1"/>
</dbReference>
<dbReference type="OrthoDB" id="272703at2759"/>
<evidence type="ECO:0000256" key="2">
    <source>
        <dbReference type="PROSITE-ProRule" id="PRU00176"/>
    </source>
</evidence>
<organism evidence="4 5">
    <name type="scientific">Dioscorea zingiberensis</name>
    <dbReference type="NCBI Taxonomy" id="325984"/>
    <lineage>
        <taxon>Eukaryota</taxon>
        <taxon>Viridiplantae</taxon>
        <taxon>Streptophyta</taxon>
        <taxon>Embryophyta</taxon>
        <taxon>Tracheophyta</taxon>
        <taxon>Spermatophyta</taxon>
        <taxon>Magnoliopsida</taxon>
        <taxon>Liliopsida</taxon>
        <taxon>Dioscoreales</taxon>
        <taxon>Dioscoreaceae</taxon>
        <taxon>Dioscorea</taxon>
    </lineage>
</organism>
<accession>A0A9D5CQI1</accession>
<feature type="domain" description="RRM" evidence="3">
    <location>
        <begin position="67"/>
        <end position="145"/>
    </location>
</feature>
<dbReference type="PANTHER" id="PTHR48027">
    <property type="entry name" value="HETEROGENEOUS NUCLEAR RIBONUCLEOPROTEIN 87F-RELATED"/>
    <property type="match status" value="1"/>
</dbReference>
<evidence type="ECO:0000256" key="1">
    <source>
        <dbReference type="ARBA" id="ARBA00022884"/>
    </source>
</evidence>
<keyword evidence="5" id="KW-1185">Reference proteome</keyword>
<evidence type="ECO:0000313" key="4">
    <source>
        <dbReference type="EMBL" id="KAJ0977563.1"/>
    </source>
</evidence>